<name>A0A8K0ETK7_BRALA</name>
<evidence type="ECO:0000313" key="3">
    <source>
        <dbReference type="EMBL" id="CAH1268263.1"/>
    </source>
</evidence>
<dbReference type="AlphaFoldDB" id="A0A8K0ETK7"/>
<gene>
    <name evidence="3" type="primary">Hypp3849</name>
    <name evidence="3" type="ORF">BLAG_LOCUS21267</name>
</gene>
<protein>
    <submittedName>
        <fullName evidence="3">Hypp3849 protein</fullName>
    </submittedName>
</protein>
<reference evidence="3" key="1">
    <citation type="submission" date="2022-01" db="EMBL/GenBank/DDBJ databases">
        <authorList>
            <person name="Braso-Vives M."/>
        </authorList>
    </citation>
    <scope>NUCLEOTIDE SEQUENCE</scope>
</reference>
<dbReference type="EMBL" id="OV696691">
    <property type="protein sequence ID" value="CAH1268263.1"/>
    <property type="molecule type" value="Genomic_DNA"/>
</dbReference>
<evidence type="ECO:0000256" key="1">
    <source>
        <dbReference type="ARBA" id="ARBA00022723"/>
    </source>
</evidence>
<dbReference type="InterPro" id="IPR005299">
    <property type="entry name" value="MeTrfase_7"/>
</dbReference>
<dbReference type="SUPFAM" id="SSF53335">
    <property type="entry name" value="S-adenosyl-L-methionine-dependent methyltransferases"/>
    <property type="match status" value="1"/>
</dbReference>
<accession>A0A8K0ETK7</accession>
<dbReference type="InterPro" id="IPR029063">
    <property type="entry name" value="SAM-dependent_MTases_sf"/>
</dbReference>
<dbReference type="InterPro" id="IPR042086">
    <property type="entry name" value="MeTrfase_capping"/>
</dbReference>
<dbReference type="GO" id="GO:0008168">
    <property type="term" value="F:methyltransferase activity"/>
    <property type="evidence" value="ECO:0007669"/>
    <property type="project" value="InterPro"/>
</dbReference>
<evidence type="ECO:0000313" key="4">
    <source>
        <dbReference type="Proteomes" id="UP000838412"/>
    </source>
</evidence>
<evidence type="ECO:0000256" key="2">
    <source>
        <dbReference type="ARBA" id="ARBA00022842"/>
    </source>
</evidence>
<dbReference type="Gene3D" id="1.10.1200.270">
    <property type="entry name" value="Methyltransferase, alpha-helical capping domain"/>
    <property type="match status" value="1"/>
</dbReference>
<dbReference type="Pfam" id="PF03492">
    <property type="entry name" value="Methyltransf_7"/>
    <property type="match status" value="1"/>
</dbReference>
<dbReference type="OrthoDB" id="1890922at2759"/>
<proteinExistence type="predicted"/>
<organism evidence="3 4">
    <name type="scientific">Branchiostoma lanceolatum</name>
    <name type="common">Common lancelet</name>
    <name type="synonym">Amphioxus lanceolatum</name>
    <dbReference type="NCBI Taxonomy" id="7740"/>
    <lineage>
        <taxon>Eukaryota</taxon>
        <taxon>Metazoa</taxon>
        <taxon>Chordata</taxon>
        <taxon>Cephalochordata</taxon>
        <taxon>Leptocardii</taxon>
        <taxon>Amphioxiformes</taxon>
        <taxon>Branchiostomatidae</taxon>
        <taxon>Branchiostoma</taxon>
    </lineage>
</organism>
<dbReference type="PANTHER" id="PTHR31009">
    <property type="entry name" value="S-ADENOSYL-L-METHIONINE:CARBOXYL METHYLTRANSFERASE FAMILY PROTEIN"/>
    <property type="match status" value="1"/>
</dbReference>
<keyword evidence="2" id="KW-0460">Magnesium</keyword>
<keyword evidence="1" id="KW-0479">Metal-binding</keyword>
<dbReference type="Proteomes" id="UP000838412">
    <property type="component" value="Chromosome 6"/>
</dbReference>
<dbReference type="GO" id="GO:0046872">
    <property type="term" value="F:metal ion binding"/>
    <property type="evidence" value="ECO:0007669"/>
    <property type="project" value="UniProtKB-KW"/>
</dbReference>
<keyword evidence="4" id="KW-1185">Reference proteome</keyword>
<sequence>MDKENTAMTVVPHSHIPYGPEGTAAYTKSQTTVRLAAYECIPIALEALVSMDINPLHTFNIVDYGAADGGVDMPLLYEMVRYLRTKYGTNLPVHVSFEDQPVNDFKSTFLLLEGLLPEQEISSFSADFPNTFVSACGASFYKQCYPPLSVHFGYSSTALHWLQEKPCSLPNATLHKFETDEKSTQLFAIQAAKDWELFLLQRAKELVPGGHLVVATLSRTMFEAELLAPTLRAFVDDGTITEDEFVNTTLAMYFRTVDEVKAPFEEENSAVQKAGLRILSAREKTLEGQLYQQFIEEGLDVTGFARGVVSGFRAWSNSTLLSGLADTRSAQEKTDIVDKFYSRLEQEVAKAPHLYKSSYSHIYVHICKVE</sequence>
<dbReference type="Gene3D" id="3.40.50.150">
    <property type="entry name" value="Vaccinia Virus protein VP39"/>
    <property type="match status" value="1"/>
</dbReference>